<feature type="compositionally biased region" description="Polar residues" evidence="1">
    <location>
        <begin position="1"/>
        <end position="11"/>
    </location>
</feature>
<dbReference type="RefSeq" id="WP_147640143.1">
    <property type="nucleotide sequence ID" value="NZ_CP022115.1"/>
</dbReference>
<evidence type="ECO:0000256" key="1">
    <source>
        <dbReference type="SAM" id="MobiDB-lite"/>
    </source>
</evidence>
<organism evidence="2 3">
    <name type="scientific">Laribacter hongkongensis</name>
    <dbReference type="NCBI Taxonomy" id="168471"/>
    <lineage>
        <taxon>Bacteria</taxon>
        <taxon>Pseudomonadati</taxon>
        <taxon>Pseudomonadota</taxon>
        <taxon>Betaproteobacteria</taxon>
        <taxon>Neisseriales</taxon>
        <taxon>Aquaspirillaceae</taxon>
        <taxon>Laribacter</taxon>
    </lineage>
</organism>
<feature type="region of interest" description="Disordered" evidence="1">
    <location>
        <begin position="1"/>
        <end position="23"/>
    </location>
</feature>
<gene>
    <name evidence="2" type="ORF">LHGZ1_1480</name>
</gene>
<proteinExistence type="predicted"/>
<accession>A0A248LIK8</accession>
<dbReference type="AlphaFoldDB" id="A0A248LIK8"/>
<reference evidence="3" key="1">
    <citation type="submission" date="2017-06" db="EMBL/GenBank/DDBJ databases">
        <title>Whole genome sequence of Laribacter hongkongensis LHGZ1.</title>
        <authorList>
            <person name="Chen D."/>
            <person name="Wu H."/>
            <person name="Chen J."/>
        </authorList>
    </citation>
    <scope>NUCLEOTIDE SEQUENCE [LARGE SCALE GENOMIC DNA]</scope>
    <source>
        <strain evidence="3">LHGZ1</strain>
    </source>
</reference>
<protein>
    <submittedName>
        <fullName evidence="2">Uncharacterized protein</fullName>
    </submittedName>
</protein>
<evidence type="ECO:0000313" key="2">
    <source>
        <dbReference type="EMBL" id="ASJ24311.1"/>
    </source>
</evidence>
<evidence type="ECO:0000313" key="3">
    <source>
        <dbReference type="Proteomes" id="UP000197424"/>
    </source>
</evidence>
<sequence length="83" mass="8814">MTALPKSTLSAPASPLPDGWTRISHDAIERGPYRIRKSVAGQPGRETPVYHATCHGGMVGVTGAGLEPAITLCHQHEARHGHL</sequence>
<name>A0A248LIK8_9NEIS</name>
<dbReference type="Proteomes" id="UP000197424">
    <property type="component" value="Chromosome"/>
</dbReference>
<dbReference type="EMBL" id="CP022115">
    <property type="protein sequence ID" value="ASJ24311.1"/>
    <property type="molecule type" value="Genomic_DNA"/>
</dbReference>